<dbReference type="GO" id="GO:0043190">
    <property type="term" value="C:ATP-binding cassette (ABC) transporter complex"/>
    <property type="evidence" value="ECO:0007669"/>
    <property type="project" value="TreeGrafter"/>
</dbReference>
<dbReference type="RefSeq" id="WP_202857585.1">
    <property type="nucleotide sequence ID" value="NZ_JAEUGD010000058.1"/>
</dbReference>
<sequence length="357" mass="40710">MKLIDKYILKKFLGAFIFTVLIIVSIILVIDITEKTDKFADAGLQTPQILGYYLDFIPWIANFITPLTVFIATVFVTAQMAGHTEIVAILSSGVSFKRMLLPYLIGSTMIAVTSFVLTGWVIPNSNKSRVAFEVEYLKSKFYFDKTNYHIQVAPNTYLYIRSYNNQTEMGYDFTLEKVDGTRLLEKLSASRIKWDEDKSKWVLSNWRKHSITGDVEKIEEGKEIDTTLAIHPSEFDNDYRSQDAMTIDELNEQIDKLRLRGASNVEVFEVEKYTRFTSPFAVLILTFMGVIVSARKTRGGAGFQIALGFFLSFLYILFFIMTKTIAEAGSMNPAFSVWIPNILFGGISLLMYKYVPR</sequence>
<comment type="caution">
    <text evidence="7">The sequence shown here is derived from an EMBL/GenBank/DDBJ whole genome shotgun (WGS) entry which is preliminary data.</text>
</comment>
<dbReference type="AlphaFoldDB" id="A0A937G041"/>
<reference evidence="7" key="1">
    <citation type="submission" date="2021-01" db="EMBL/GenBank/DDBJ databases">
        <title>Fulvivirga kasyanovii gen. nov., sp nov., a novel member of the phylum Bacteroidetes isolated from seawater in a mussel farm.</title>
        <authorList>
            <person name="Zhao L.-H."/>
            <person name="Wang Z.-J."/>
        </authorList>
    </citation>
    <scope>NUCLEOTIDE SEQUENCE</scope>
    <source>
        <strain evidence="7">29W222</strain>
    </source>
</reference>
<dbReference type="GO" id="GO:0015920">
    <property type="term" value="P:lipopolysaccharide transport"/>
    <property type="evidence" value="ECO:0007669"/>
    <property type="project" value="TreeGrafter"/>
</dbReference>
<evidence type="ECO:0000313" key="8">
    <source>
        <dbReference type="Proteomes" id="UP000614216"/>
    </source>
</evidence>
<evidence type="ECO:0000256" key="2">
    <source>
        <dbReference type="ARBA" id="ARBA00022475"/>
    </source>
</evidence>
<evidence type="ECO:0000256" key="3">
    <source>
        <dbReference type="ARBA" id="ARBA00022692"/>
    </source>
</evidence>
<keyword evidence="5 6" id="KW-0472">Membrane</keyword>
<comment type="subcellular location">
    <subcellularLocation>
        <location evidence="1">Cell membrane</location>
        <topology evidence="1">Multi-pass membrane protein</topology>
    </subcellularLocation>
</comment>
<evidence type="ECO:0000256" key="5">
    <source>
        <dbReference type="ARBA" id="ARBA00023136"/>
    </source>
</evidence>
<dbReference type="PANTHER" id="PTHR33529">
    <property type="entry name" value="SLR0882 PROTEIN-RELATED"/>
    <property type="match status" value="1"/>
</dbReference>
<feature type="transmembrane region" description="Helical" evidence="6">
    <location>
        <begin position="12"/>
        <end position="30"/>
    </location>
</feature>
<gene>
    <name evidence="7" type="ORF">JMN32_17145</name>
</gene>
<keyword evidence="8" id="KW-1185">Reference proteome</keyword>
<feature type="transmembrane region" description="Helical" evidence="6">
    <location>
        <begin position="276"/>
        <end position="294"/>
    </location>
</feature>
<evidence type="ECO:0000256" key="1">
    <source>
        <dbReference type="ARBA" id="ARBA00004651"/>
    </source>
</evidence>
<feature type="transmembrane region" description="Helical" evidence="6">
    <location>
        <begin position="333"/>
        <end position="352"/>
    </location>
</feature>
<dbReference type="InterPro" id="IPR005495">
    <property type="entry name" value="LptG/LptF_permease"/>
</dbReference>
<keyword evidence="2" id="KW-1003">Cell membrane</keyword>
<dbReference type="Pfam" id="PF03739">
    <property type="entry name" value="LptF_LptG"/>
    <property type="match status" value="1"/>
</dbReference>
<protein>
    <submittedName>
        <fullName evidence="7">LptF/LptG family permease</fullName>
    </submittedName>
</protein>
<name>A0A937G041_9BACT</name>
<dbReference type="Proteomes" id="UP000614216">
    <property type="component" value="Unassembled WGS sequence"/>
</dbReference>
<feature type="transmembrane region" description="Helical" evidence="6">
    <location>
        <begin position="56"/>
        <end position="78"/>
    </location>
</feature>
<dbReference type="PANTHER" id="PTHR33529:SF8">
    <property type="entry name" value="PERMEASE, YJGP_YJGQ FAMILY"/>
    <property type="match status" value="1"/>
</dbReference>
<evidence type="ECO:0000313" key="7">
    <source>
        <dbReference type="EMBL" id="MBL6448047.1"/>
    </source>
</evidence>
<feature type="transmembrane region" description="Helical" evidence="6">
    <location>
        <begin position="99"/>
        <end position="122"/>
    </location>
</feature>
<proteinExistence type="predicted"/>
<evidence type="ECO:0000256" key="4">
    <source>
        <dbReference type="ARBA" id="ARBA00022989"/>
    </source>
</evidence>
<keyword evidence="4 6" id="KW-1133">Transmembrane helix</keyword>
<organism evidence="7 8">
    <name type="scientific">Fulvivirga marina</name>
    <dbReference type="NCBI Taxonomy" id="2494733"/>
    <lineage>
        <taxon>Bacteria</taxon>
        <taxon>Pseudomonadati</taxon>
        <taxon>Bacteroidota</taxon>
        <taxon>Cytophagia</taxon>
        <taxon>Cytophagales</taxon>
        <taxon>Fulvivirgaceae</taxon>
        <taxon>Fulvivirga</taxon>
    </lineage>
</organism>
<evidence type="ECO:0000256" key="6">
    <source>
        <dbReference type="SAM" id="Phobius"/>
    </source>
</evidence>
<keyword evidence="3 6" id="KW-0812">Transmembrane</keyword>
<dbReference type="EMBL" id="JAEUGD010000058">
    <property type="protein sequence ID" value="MBL6448047.1"/>
    <property type="molecule type" value="Genomic_DNA"/>
</dbReference>
<feature type="transmembrane region" description="Helical" evidence="6">
    <location>
        <begin position="301"/>
        <end position="321"/>
    </location>
</feature>
<accession>A0A937G041</accession>